<keyword evidence="12" id="KW-1185">Reference proteome</keyword>
<reference evidence="12" key="3">
    <citation type="submission" date="2023-06" db="EMBL/GenBank/DDBJ databases">
        <title>Pangenomics reveal diversification of enzyme families and niche specialization in globally abundant SAR202 bacteria.</title>
        <authorList>
            <person name="Saw J.H.W."/>
        </authorList>
    </citation>
    <scope>NUCLEOTIDE SEQUENCE [LARGE SCALE GENOMIC DNA]</scope>
    <source>
        <strain evidence="12">JH1073</strain>
    </source>
</reference>
<sequence>MAQESTSSTPVSSGNDPSENPNLLANQVIGVEEQTFGQKAWYVLRRWPVLPMVILVLMIIAGVFAPVLSPMPPKEINLRGRAAPPTWQNDWYEANPKNEVRYLLGADHVGRDVLSRMLHGARISLMVAAISLSVGVVIGSAVGLVAGYYGGFVDEFSMRVVDVWNALPFLLIAILAAVTFGQSVSIVMILLALVAWAGGVRNVRAEVLTLKTRDYISLAKIAGASDWRIIMRHILPGVVNTIVVLATLRVGGLILAEASLSYLGAGIPTSIPTWGNMISDGREWLSTAWWIAMFPGVAILLVVMSMNFLGDWLRDRWDPKLRQL</sequence>
<evidence type="ECO:0000256" key="5">
    <source>
        <dbReference type="ARBA" id="ARBA00022989"/>
    </source>
</evidence>
<name>A0AAJ5ZBI4_9CHLR</name>
<reference evidence="11" key="2">
    <citation type="journal article" date="2023" name="Nat. Commun.">
        <title>Cultivation of marine bacteria of the SAR202 clade.</title>
        <authorList>
            <person name="Lim Y."/>
            <person name="Seo J.H."/>
            <person name="Giovannoni S.J."/>
            <person name="Kang I."/>
            <person name="Cho J.C."/>
        </authorList>
    </citation>
    <scope>NUCLEOTIDE SEQUENCE</scope>
    <source>
        <strain evidence="11">JH1073</strain>
    </source>
</reference>
<dbReference type="Gene3D" id="1.10.3720.10">
    <property type="entry name" value="MetI-like"/>
    <property type="match status" value="1"/>
</dbReference>
<feature type="region of interest" description="Disordered" evidence="8">
    <location>
        <begin position="1"/>
        <end position="22"/>
    </location>
</feature>
<evidence type="ECO:0000256" key="6">
    <source>
        <dbReference type="ARBA" id="ARBA00023136"/>
    </source>
</evidence>
<keyword evidence="3" id="KW-1003">Cell membrane</keyword>
<dbReference type="GO" id="GO:0005886">
    <property type="term" value="C:plasma membrane"/>
    <property type="evidence" value="ECO:0007669"/>
    <property type="project" value="UniProtKB-SubCell"/>
</dbReference>
<evidence type="ECO:0000313" key="12">
    <source>
        <dbReference type="Proteomes" id="UP001219901"/>
    </source>
</evidence>
<evidence type="ECO:0000313" key="13">
    <source>
        <dbReference type="Proteomes" id="UP001321249"/>
    </source>
</evidence>
<evidence type="ECO:0000256" key="2">
    <source>
        <dbReference type="ARBA" id="ARBA00022448"/>
    </source>
</evidence>
<evidence type="ECO:0000313" key="10">
    <source>
        <dbReference type="EMBL" id="MDG0866843.1"/>
    </source>
</evidence>
<dbReference type="RefSeq" id="WP_342824616.1">
    <property type="nucleotide sequence ID" value="NZ_CP046146.1"/>
</dbReference>
<dbReference type="PANTHER" id="PTHR43386:SF1">
    <property type="entry name" value="D,D-DIPEPTIDE TRANSPORT SYSTEM PERMEASE PROTEIN DDPC-RELATED"/>
    <property type="match status" value="1"/>
</dbReference>
<feature type="domain" description="ABC transmembrane type-1" evidence="9">
    <location>
        <begin position="121"/>
        <end position="310"/>
    </location>
</feature>
<dbReference type="EMBL" id="WMBE01000002">
    <property type="protein sequence ID" value="MDG0866843.1"/>
    <property type="molecule type" value="Genomic_DNA"/>
</dbReference>
<dbReference type="InterPro" id="IPR050366">
    <property type="entry name" value="BP-dependent_transpt_permease"/>
</dbReference>
<reference evidence="12 13" key="1">
    <citation type="submission" date="2019-11" db="EMBL/GenBank/DDBJ databases">
        <authorList>
            <person name="Cho J.-C."/>
        </authorList>
    </citation>
    <scope>NUCLEOTIDE SEQUENCE [LARGE SCALE GENOMIC DNA]</scope>
    <source>
        <strain evidence="11 12">JH1073</strain>
        <strain evidence="10 13">JH702</strain>
    </source>
</reference>
<dbReference type="PANTHER" id="PTHR43386">
    <property type="entry name" value="OLIGOPEPTIDE TRANSPORT SYSTEM PERMEASE PROTEIN APPC"/>
    <property type="match status" value="1"/>
</dbReference>
<keyword evidence="6 7" id="KW-0472">Membrane</keyword>
<feature type="transmembrane region" description="Helical" evidence="7">
    <location>
        <begin position="287"/>
        <end position="310"/>
    </location>
</feature>
<evidence type="ECO:0000256" key="7">
    <source>
        <dbReference type="RuleBase" id="RU363032"/>
    </source>
</evidence>
<dbReference type="InterPro" id="IPR035906">
    <property type="entry name" value="MetI-like_sf"/>
</dbReference>
<dbReference type="AlphaFoldDB" id="A0AAJ5ZBI4"/>
<organism evidence="11 12">
    <name type="scientific">Candidatus Lucifugimonas marina</name>
    <dbReference type="NCBI Taxonomy" id="3038979"/>
    <lineage>
        <taxon>Bacteria</taxon>
        <taxon>Bacillati</taxon>
        <taxon>Chloroflexota</taxon>
        <taxon>Dehalococcoidia</taxon>
        <taxon>SAR202 cluster</taxon>
        <taxon>Candidatus Lucifugimonadales</taxon>
        <taxon>Candidatus Lucifugimonadaceae</taxon>
        <taxon>Candidatus Lucifugimonas</taxon>
    </lineage>
</organism>
<dbReference type="Proteomes" id="UP001219901">
    <property type="component" value="Chromosome"/>
</dbReference>
<protein>
    <submittedName>
        <fullName evidence="11">ABC transporter permease subunit</fullName>
    </submittedName>
</protein>
<proteinExistence type="inferred from homology"/>
<comment type="similarity">
    <text evidence="7">Belongs to the binding-protein-dependent transport system permease family.</text>
</comment>
<gene>
    <name evidence="10" type="ORF">GKO46_07105</name>
    <name evidence="11" type="ORF">GKO48_01110</name>
</gene>
<evidence type="ECO:0000256" key="4">
    <source>
        <dbReference type="ARBA" id="ARBA00022692"/>
    </source>
</evidence>
<evidence type="ECO:0000256" key="8">
    <source>
        <dbReference type="SAM" id="MobiDB-lite"/>
    </source>
</evidence>
<keyword evidence="4 7" id="KW-0812">Transmembrane</keyword>
<keyword evidence="2 7" id="KW-0813">Transport</keyword>
<dbReference type="CDD" id="cd06261">
    <property type="entry name" value="TM_PBP2"/>
    <property type="match status" value="1"/>
</dbReference>
<dbReference type="PROSITE" id="PS50928">
    <property type="entry name" value="ABC_TM1"/>
    <property type="match status" value="1"/>
</dbReference>
<dbReference type="Pfam" id="PF00528">
    <property type="entry name" value="BPD_transp_1"/>
    <property type="match status" value="1"/>
</dbReference>
<dbReference type="Proteomes" id="UP001321249">
    <property type="component" value="Unassembled WGS sequence"/>
</dbReference>
<dbReference type="InterPro" id="IPR000515">
    <property type="entry name" value="MetI-like"/>
</dbReference>
<dbReference type="SUPFAM" id="SSF161098">
    <property type="entry name" value="MetI-like"/>
    <property type="match status" value="1"/>
</dbReference>
<feature type="transmembrane region" description="Helical" evidence="7">
    <location>
        <begin position="125"/>
        <end position="149"/>
    </location>
</feature>
<comment type="subcellular location">
    <subcellularLocation>
        <location evidence="1 7">Cell membrane</location>
        <topology evidence="1 7">Multi-pass membrane protein</topology>
    </subcellularLocation>
</comment>
<dbReference type="EMBL" id="CP046147">
    <property type="protein sequence ID" value="WFG38263.1"/>
    <property type="molecule type" value="Genomic_DNA"/>
</dbReference>
<evidence type="ECO:0000313" key="11">
    <source>
        <dbReference type="EMBL" id="WFG38263.1"/>
    </source>
</evidence>
<feature type="transmembrane region" description="Helical" evidence="7">
    <location>
        <begin position="234"/>
        <end position="256"/>
    </location>
</feature>
<keyword evidence="5 7" id="KW-1133">Transmembrane helix</keyword>
<dbReference type="GO" id="GO:0055085">
    <property type="term" value="P:transmembrane transport"/>
    <property type="evidence" value="ECO:0007669"/>
    <property type="project" value="InterPro"/>
</dbReference>
<evidence type="ECO:0000259" key="9">
    <source>
        <dbReference type="PROSITE" id="PS50928"/>
    </source>
</evidence>
<feature type="transmembrane region" description="Helical" evidence="7">
    <location>
        <begin position="169"/>
        <end position="196"/>
    </location>
</feature>
<evidence type="ECO:0000256" key="1">
    <source>
        <dbReference type="ARBA" id="ARBA00004651"/>
    </source>
</evidence>
<accession>A0AAJ5ZBI4</accession>
<feature type="transmembrane region" description="Helical" evidence="7">
    <location>
        <begin position="49"/>
        <end position="69"/>
    </location>
</feature>
<evidence type="ECO:0000256" key="3">
    <source>
        <dbReference type="ARBA" id="ARBA00022475"/>
    </source>
</evidence>